<keyword evidence="1" id="KW-1133">Transmembrane helix</keyword>
<keyword evidence="1" id="KW-0472">Membrane</keyword>
<gene>
    <name evidence="2" type="ORF">JIV24_11980</name>
</gene>
<proteinExistence type="predicted"/>
<dbReference type="RefSeq" id="WP_200465282.1">
    <property type="nucleotide sequence ID" value="NZ_JAENRR010000026.1"/>
</dbReference>
<keyword evidence="3" id="KW-1185">Reference proteome</keyword>
<accession>A0ABS1HK54</accession>
<evidence type="ECO:0000313" key="3">
    <source>
        <dbReference type="Proteomes" id="UP000605676"/>
    </source>
</evidence>
<comment type="caution">
    <text evidence="2">The sequence shown here is derived from an EMBL/GenBank/DDBJ whole genome shotgun (WGS) entry which is preliminary data.</text>
</comment>
<name>A0ABS1HK54_9BACT</name>
<organism evidence="2 3">
    <name type="scientific">Carboxylicivirga marina</name>
    <dbReference type="NCBI Taxonomy" id="2800988"/>
    <lineage>
        <taxon>Bacteria</taxon>
        <taxon>Pseudomonadati</taxon>
        <taxon>Bacteroidota</taxon>
        <taxon>Bacteroidia</taxon>
        <taxon>Marinilabiliales</taxon>
        <taxon>Marinilabiliaceae</taxon>
        <taxon>Carboxylicivirga</taxon>
    </lineage>
</organism>
<keyword evidence="1" id="KW-0812">Transmembrane</keyword>
<dbReference type="Pfam" id="PF19775">
    <property type="entry name" value="DUF6261"/>
    <property type="match status" value="1"/>
</dbReference>
<protein>
    <submittedName>
        <fullName evidence="2">Uncharacterized protein</fullName>
    </submittedName>
</protein>
<sequence>MHKIAYSLFSHKALFTFAKEVLAIIAAAGIDLIMLTNFVDKLSNRFNDFDSALKRDYVDPYTIKINDADRERDLRLIGFKNYVDACGYRKDESWQKASEQILSVIERYGSDMYRYSLPEESAALQNLMTDLKKEPLQSACTTIDAAPWLDEMTESQTHFETMVQQRHSQPDVNDKTLVETRKPLIKALKNLLKMVELQQAVEATDAINALVNQLNNLIDSSMASARISRSLSDKANAEN</sequence>
<reference evidence="2 3" key="1">
    <citation type="submission" date="2021-01" db="EMBL/GenBank/DDBJ databases">
        <title>Carboxyliciviraga sp.nov., isolated from coastal sediments.</title>
        <authorList>
            <person name="Lu D."/>
            <person name="Zhang T."/>
        </authorList>
    </citation>
    <scope>NUCLEOTIDE SEQUENCE [LARGE SCALE GENOMIC DNA]</scope>
    <source>
        <strain evidence="2 3">N1Y132</strain>
    </source>
</reference>
<evidence type="ECO:0000313" key="2">
    <source>
        <dbReference type="EMBL" id="MBK3518054.1"/>
    </source>
</evidence>
<dbReference type="Proteomes" id="UP000605676">
    <property type="component" value="Unassembled WGS sequence"/>
</dbReference>
<dbReference type="InterPro" id="IPR046228">
    <property type="entry name" value="DUF6261"/>
</dbReference>
<feature type="transmembrane region" description="Helical" evidence="1">
    <location>
        <begin position="21"/>
        <end position="39"/>
    </location>
</feature>
<evidence type="ECO:0000256" key="1">
    <source>
        <dbReference type="SAM" id="Phobius"/>
    </source>
</evidence>
<dbReference type="EMBL" id="JAENRR010000026">
    <property type="protein sequence ID" value="MBK3518054.1"/>
    <property type="molecule type" value="Genomic_DNA"/>
</dbReference>